<sequence>MRPSSVLVLASTATAFSLPNLQPFWDALPISLQDYIPTNIPNNTIVDDETHNLLKRSTSCPSGFNSCSNLGAANLCCASQAVCSADYAGNVACCPSGAACTGSISGIITAGTVSNGYVVGGARTATAVSASTSTSGTGTGTATTTTTTTGLATGSGFILSGSSTVATVGSGARRIGEVTYDEGTNATA</sequence>
<dbReference type="EMBL" id="ML995849">
    <property type="protein sequence ID" value="KAF2767956.1"/>
    <property type="molecule type" value="Genomic_DNA"/>
</dbReference>
<dbReference type="PANTHER" id="PTHR39599:SF1">
    <property type="entry name" value="GPI-ANCHORED PROTEIN (EUROFUNG)"/>
    <property type="match status" value="1"/>
</dbReference>
<keyword evidence="2" id="KW-1185">Reference proteome</keyword>
<dbReference type="AlphaFoldDB" id="A0A6G1L557"/>
<evidence type="ECO:0000313" key="1">
    <source>
        <dbReference type="EMBL" id="KAF2767956.1"/>
    </source>
</evidence>
<dbReference type="OrthoDB" id="5410926at2759"/>
<reference evidence="1" key="1">
    <citation type="journal article" date="2020" name="Stud. Mycol.">
        <title>101 Dothideomycetes genomes: a test case for predicting lifestyles and emergence of pathogens.</title>
        <authorList>
            <person name="Haridas S."/>
            <person name="Albert R."/>
            <person name="Binder M."/>
            <person name="Bloem J."/>
            <person name="Labutti K."/>
            <person name="Salamov A."/>
            <person name="Andreopoulos B."/>
            <person name="Baker S."/>
            <person name="Barry K."/>
            <person name="Bills G."/>
            <person name="Bluhm B."/>
            <person name="Cannon C."/>
            <person name="Castanera R."/>
            <person name="Culley D."/>
            <person name="Daum C."/>
            <person name="Ezra D."/>
            <person name="Gonzalez J."/>
            <person name="Henrissat B."/>
            <person name="Kuo A."/>
            <person name="Liang C."/>
            <person name="Lipzen A."/>
            <person name="Lutzoni F."/>
            <person name="Magnuson J."/>
            <person name="Mondo S."/>
            <person name="Nolan M."/>
            <person name="Ohm R."/>
            <person name="Pangilinan J."/>
            <person name="Park H.-J."/>
            <person name="Ramirez L."/>
            <person name="Alfaro M."/>
            <person name="Sun H."/>
            <person name="Tritt A."/>
            <person name="Yoshinaga Y."/>
            <person name="Zwiers L.-H."/>
            <person name="Turgeon B."/>
            <person name="Goodwin S."/>
            <person name="Spatafora J."/>
            <person name="Crous P."/>
            <person name="Grigoriev I."/>
        </authorList>
    </citation>
    <scope>NUCLEOTIDE SEQUENCE</scope>
    <source>
        <strain evidence="1">CBS 116005</strain>
    </source>
</reference>
<dbReference type="Proteomes" id="UP000799436">
    <property type="component" value="Unassembled WGS sequence"/>
</dbReference>
<proteinExistence type="predicted"/>
<accession>A0A6G1L557</accession>
<protein>
    <submittedName>
        <fullName evidence="1">Uncharacterized protein</fullName>
    </submittedName>
</protein>
<dbReference type="PANTHER" id="PTHR39599">
    <property type="entry name" value="GPI-ANCHORED PROTEIN (EUROFUNG)-RELATED-RELATED"/>
    <property type="match status" value="1"/>
</dbReference>
<organism evidence="1 2">
    <name type="scientific">Teratosphaeria nubilosa</name>
    <dbReference type="NCBI Taxonomy" id="161662"/>
    <lineage>
        <taxon>Eukaryota</taxon>
        <taxon>Fungi</taxon>
        <taxon>Dikarya</taxon>
        <taxon>Ascomycota</taxon>
        <taxon>Pezizomycotina</taxon>
        <taxon>Dothideomycetes</taxon>
        <taxon>Dothideomycetidae</taxon>
        <taxon>Mycosphaerellales</taxon>
        <taxon>Teratosphaeriaceae</taxon>
        <taxon>Teratosphaeria</taxon>
    </lineage>
</organism>
<gene>
    <name evidence="1" type="ORF">EJ03DRAFT_337249</name>
</gene>
<name>A0A6G1L557_9PEZI</name>
<evidence type="ECO:0000313" key="2">
    <source>
        <dbReference type="Proteomes" id="UP000799436"/>
    </source>
</evidence>